<evidence type="ECO:0000256" key="5">
    <source>
        <dbReference type="ARBA" id="ARBA00023136"/>
    </source>
</evidence>
<feature type="transmembrane region" description="Helical" evidence="6">
    <location>
        <begin position="406"/>
        <end position="424"/>
    </location>
</feature>
<feature type="transmembrane region" description="Helical" evidence="6">
    <location>
        <begin position="371"/>
        <end position="394"/>
    </location>
</feature>
<evidence type="ECO:0000256" key="1">
    <source>
        <dbReference type="ARBA" id="ARBA00004141"/>
    </source>
</evidence>
<feature type="transmembrane region" description="Helical" evidence="6">
    <location>
        <begin position="430"/>
        <end position="448"/>
    </location>
</feature>
<evidence type="ECO:0000256" key="3">
    <source>
        <dbReference type="ARBA" id="ARBA00022692"/>
    </source>
</evidence>
<accession>A0A3B1CLJ8</accession>
<evidence type="ECO:0000313" key="7">
    <source>
        <dbReference type="EMBL" id="VAX17597.1"/>
    </source>
</evidence>
<gene>
    <name evidence="7" type="ORF">MNBD_IGNAVI01-2030</name>
</gene>
<feature type="transmembrane region" description="Helical" evidence="6">
    <location>
        <begin position="469"/>
        <end position="487"/>
    </location>
</feature>
<dbReference type="EMBL" id="UOGD01000081">
    <property type="protein sequence ID" value="VAX17597.1"/>
    <property type="molecule type" value="Genomic_DNA"/>
</dbReference>
<evidence type="ECO:0000256" key="6">
    <source>
        <dbReference type="SAM" id="Phobius"/>
    </source>
</evidence>
<feature type="transmembrane region" description="Helical" evidence="6">
    <location>
        <begin position="344"/>
        <end position="365"/>
    </location>
</feature>
<dbReference type="NCBIfam" id="TIGR00733">
    <property type="entry name" value="OPT family oligopeptide transporter"/>
    <property type="match status" value="1"/>
</dbReference>
<dbReference type="InterPro" id="IPR004814">
    <property type="entry name" value="Oligopep_transpt"/>
</dbReference>
<dbReference type="GO" id="GO:0035673">
    <property type="term" value="F:oligopeptide transmembrane transporter activity"/>
    <property type="evidence" value="ECO:0007669"/>
    <property type="project" value="InterPro"/>
</dbReference>
<keyword evidence="5 6" id="KW-0472">Membrane</keyword>
<dbReference type="PANTHER" id="PTHR31645">
    <property type="entry name" value="OLIGOPEPTIDE TRANSPORTER YGL114W-RELATED"/>
    <property type="match status" value="1"/>
</dbReference>
<dbReference type="InterPro" id="IPR004813">
    <property type="entry name" value="OPT"/>
</dbReference>
<dbReference type="InterPro" id="IPR045035">
    <property type="entry name" value="YSL-like"/>
</dbReference>
<keyword evidence="4 6" id="KW-1133">Transmembrane helix</keyword>
<organism evidence="7">
    <name type="scientific">hydrothermal vent metagenome</name>
    <dbReference type="NCBI Taxonomy" id="652676"/>
    <lineage>
        <taxon>unclassified sequences</taxon>
        <taxon>metagenomes</taxon>
        <taxon>ecological metagenomes</taxon>
    </lineage>
</organism>
<evidence type="ECO:0000256" key="2">
    <source>
        <dbReference type="ARBA" id="ARBA00022448"/>
    </source>
</evidence>
<name>A0A3B1CLJ8_9ZZZZ</name>
<feature type="non-terminal residue" evidence="7">
    <location>
        <position position="488"/>
    </location>
</feature>
<feature type="transmembrane region" description="Helical" evidence="6">
    <location>
        <begin position="289"/>
        <end position="307"/>
    </location>
</feature>
<dbReference type="AlphaFoldDB" id="A0A3B1CLJ8"/>
<dbReference type="Pfam" id="PF03169">
    <property type="entry name" value="OPT"/>
    <property type="match status" value="1"/>
</dbReference>
<comment type="subcellular location">
    <subcellularLocation>
        <location evidence="1">Membrane</location>
        <topology evidence="1">Multi-pass membrane protein</topology>
    </subcellularLocation>
</comment>
<sequence>MSDNFKPFVPPETNMKELTFKSVFLGVILAMILGSANAYLGLKAGMTVAATFPAAVIAMAVLRVFKGTVLEENISRTTASVGEALAAGAIFTIPAFVMSGVWEEFNYWESTLLMMVGGILGVLLITILRKTLVQDKMLPFPESQACTEIVKAGQGGKSGAKFVVGALGLGALIEVFKNPNGITLIKDSVKGFWEFGASKLNLLNSRGEIITSIKQKGGMLVESPAASPAFLGVGYIIGFRLSAITFSGGIFGWAFLMPIVLFLMYNGIVDFSAGGDNWVNIAKAAYNTTVKPIAVGGMLVGAFYTLFSMRNSLVQGIGKGIKDIKKSKELIGEEESRTDKDLPFGMMMIAVGIIFVAMIVVYNMFTHTLGTAVLAAVVMAIAAFVFAAVAGYLVGIIGSSSNPISGLTLSTLLIAALLMVAAGMTGDAGVTAALAVASVVCVVAGVSGDMMQDLKIGQLLGGTPWKMEVAELIGVFFASLILIYPIIL</sequence>
<feature type="transmembrane region" description="Helical" evidence="6">
    <location>
        <begin position="77"/>
        <end position="101"/>
    </location>
</feature>
<keyword evidence="3 6" id="KW-0812">Transmembrane</keyword>
<dbReference type="PANTHER" id="PTHR31645:SF0">
    <property type="entry name" value="OLIGOPEPTIDE TRANSPORTER YGL114W-RELATED"/>
    <property type="match status" value="1"/>
</dbReference>
<evidence type="ECO:0000256" key="4">
    <source>
        <dbReference type="ARBA" id="ARBA00022989"/>
    </source>
</evidence>
<feature type="transmembrane region" description="Helical" evidence="6">
    <location>
        <begin position="46"/>
        <end position="65"/>
    </location>
</feature>
<feature type="transmembrane region" description="Helical" evidence="6">
    <location>
        <begin position="107"/>
        <end position="128"/>
    </location>
</feature>
<feature type="transmembrane region" description="Helical" evidence="6">
    <location>
        <begin position="20"/>
        <end position="40"/>
    </location>
</feature>
<dbReference type="GO" id="GO:0016020">
    <property type="term" value="C:membrane"/>
    <property type="evidence" value="ECO:0007669"/>
    <property type="project" value="UniProtKB-SubCell"/>
</dbReference>
<reference evidence="7" key="1">
    <citation type="submission" date="2018-06" db="EMBL/GenBank/DDBJ databases">
        <authorList>
            <person name="Zhirakovskaya E."/>
        </authorList>
    </citation>
    <scope>NUCLEOTIDE SEQUENCE</scope>
</reference>
<feature type="transmembrane region" description="Helical" evidence="6">
    <location>
        <begin position="250"/>
        <end position="269"/>
    </location>
</feature>
<proteinExistence type="predicted"/>
<protein>
    <submittedName>
        <fullName evidence="7">Oligopeptide transporter, OPT family</fullName>
    </submittedName>
</protein>
<keyword evidence="2" id="KW-0813">Transport</keyword>